<keyword evidence="1" id="KW-0812">Transmembrane</keyword>
<reference evidence="2 3" key="1">
    <citation type="submission" date="2015-08" db="EMBL/GenBank/DDBJ databases">
        <title>Next Generation Sequencing and Analysis of the Genome of Puccinia sorghi L Schw, the Causal Agent of Maize Common Rust.</title>
        <authorList>
            <person name="Rochi L."/>
            <person name="Burguener G."/>
            <person name="Darino M."/>
            <person name="Turjanski A."/>
            <person name="Kreff E."/>
            <person name="Dieguez M.J."/>
            <person name="Sacco F."/>
        </authorList>
    </citation>
    <scope>NUCLEOTIDE SEQUENCE [LARGE SCALE GENOMIC DNA]</scope>
    <source>
        <strain evidence="2 3">RO10H11247</strain>
    </source>
</reference>
<organism evidence="2 3">
    <name type="scientific">Puccinia sorghi</name>
    <dbReference type="NCBI Taxonomy" id="27349"/>
    <lineage>
        <taxon>Eukaryota</taxon>
        <taxon>Fungi</taxon>
        <taxon>Dikarya</taxon>
        <taxon>Basidiomycota</taxon>
        <taxon>Pucciniomycotina</taxon>
        <taxon>Pucciniomycetes</taxon>
        <taxon>Pucciniales</taxon>
        <taxon>Pucciniaceae</taxon>
        <taxon>Puccinia</taxon>
    </lineage>
</organism>
<protein>
    <submittedName>
        <fullName evidence="2">Uncharacterized protein</fullName>
    </submittedName>
</protein>
<keyword evidence="1" id="KW-1133">Transmembrane helix</keyword>
<proteinExistence type="predicted"/>
<keyword evidence="1" id="KW-0472">Membrane</keyword>
<comment type="caution">
    <text evidence="2">The sequence shown here is derived from an EMBL/GenBank/DDBJ whole genome shotgun (WGS) entry which is preliminary data.</text>
</comment>
<dbReference type="Proteomes" id="UP000037035">
    <property type="component" value="Unassembled WGS sequence"/>
</dbReference>
<gene>
    <name evidence="2" type="ORF">VP01_1050g6</name>
</gene>
<dbReference type="VEuPathDB" id="FungiDB:VP01_1050g6"/>
<feature type="transmembrane region" description="Helical" evidence="1">
    <location>
        <begin position="197"/>
        <end position="217"/>
    </location>
</feature>
<evidence type="ECO:0000313" key="2">
    <source>
        <dbReference type="EMBL" id="KNZ64242.1"/>
    </source>
</evidence>
<evidence type="ECO:0000313" key="3">
    <source>
        <dbReference type="Proteomes" id="UP000037035"/>
    </source>
</evidence>
<feature type="transmembrane region" description="Helical" evidence="1">
    <location>
        <begin position="224"/>
        <end position="246"/>
    </location>
</feature>
<evidence type="ECO:0000256" key="1">
    <source>
        <dbReference type="SAM" id="Phobius"/>
    </source>
</evidence>
<sequence length="344" mass="39289">MAQEIHSFQILQARYMICHVKNFTISRTTLNQSLECLLAPTPISIRHPNSWNQSGHKYSATQNLYQAMSHLWGTASSPGSPGRSHMRCLQQLRLNMSQSMQVDLCWHSPRTLSFMTQPNNFEFIFTGSVKRATLKKYQLTKFQLTLIWRNFSSSLYEKSSIIFHFQTDAADTDQWGLVRRSTVKTSSEISHVYSSTTIWLCLLLSHLITFLFLLLCLAHSHLCLLCLLQVWFLSLSPHISILLSYIFNFSEINHLIILSFHLLSLTFSHPFLSFCLQSCFISPVISPLSRVLTPQVGNIQVHFISPFVSPLSCVLTPQVGNLQILCSLNMPVQLLATVFIFLMK</sequence>
<dbReference type="EMBL" id="LAVV01000566">
    <property type="protein sequence ID" value="KNZ64242.1"/>
    <property type="molecule type" value="Genomic_DNA"/>
</dbReference>
<dbReference type="AlphaFoldDB" id="A0A0L6VUE1"/>
<keyword evidence="3" id="KW-1185">Reference proteome</keyword>
<name>A0A0L6VUE1_9BASI</name>
<accession>A0A0L6VUE1</accession>